<dbReference type="RefSeq" id="WP_155921787.1">
    <property type="nucleotide sequence ID" value="NZ_MF600313.1"/>
</dbReference>
<geneLocation type="plasmid" evidence="1">
    <name>pCBMA213_1</name>
</geneLocation>
<reference evidence="1" key="1">
    <citation type="journal article" date="2018" name="Front. Microbiol.">
        <title>Beyond the Limits: tRNA Array Units in Mycobacterium Genomes.</title>
        <authorList>
            <person name="Morgado S.M."/>
            <person name="Vicente A.C."/>
        </authorList>
    </citation>
    <scope>NUCLEOTIDE SEQUENCE</scope>
    <source>
        <strain evidence="1">CBMA 213</strain>
        <plasmid evidence="1">pCBMA213_1</plasmid>
    </source>
</reference>
<keyword evidence="1" id="KW-0614">Plasmid</keyword>
<dbReference type="EMBL" id="MF600313">
    <property type="protein sequence ID" value="AVN58308.1"/>
    <property type="molecule type" value="Genomic_DNA"/>
</dbReference>
<accession>A0A343VQY4</accession>
<gene>
    <name evidence="1" type="ORF">B5P44_p00013</name>
</gene>
<evidence type="ECO:0000313" key="1">
    <source>
        <dbReference type="EMBL" id="AVN58308.1"/>
    </source>
</evidence>
<protein>
    <submittedName>
        <fullName evidence="1">Uncharacterized protein</fullName>
    </submittedName>
</protein>
<name>A0A343VQY4_9MYCO</name>
<proteinExistence type="predicted"/>
<sequence>MGFIKWTAEIKELLGADTLTGLQRASSDYVCAAGCGKPGHAKREKSSIIVFVGEGMAVPTIQLAHGKCADPQIVNVGESPVPAGDDGDEVSSLAVLWAGGDGPIAGLIIDHTPTMTFINGSTTTDDPWVQALLLRNWKLIKDPVQGCPLVPDWYVQIDATGGGQVVDASGLILLDRLPNPTSEWIQAATDRAMVRVYAGDIRMDKSKPSEAVVSAIKAGRVAAAYLAVRS</sequence>
<dbReference type="AlphaFoldDB" id="A0A343VQY4"/>
<organism evidence="1">
    <name type="scientific">Mycolicibacterium sp. CBMA 213</name>
    <dbReference type="NCBI Taxonomy" id="1968788"/>
    <lineage>
        <taxon>Bacteria</taxon>
        <taxon>Bacillati</taxon>
        <taxon>Actinomycetota</taxon>
        <taxon>Actinomycetes</taxon>
        <taxon>Mycobacteriales</taxon>
        <taxon>Mycobacteriaceae</taxon>
        <taxon>Mycolicibacterium</taxon>
    </lineage>
</organism>